<dbReference type="GO" id="GO:0007018">
    <property type="term" value="P:microtubule-based movement"/>
    <property type="evidence" value="ECO:0007669"/>
    <property type="project" value="InterPro"/>
</dbReference>
<evidence type="ECO:0000313" key="7">
    <source>
        <dbReference type="EMBL" id="VDK64676.1"/>
    </source>
</evidence>
<evidence type="ECO:0000313" key="8">
    <source>
        <dbReference type="Proteomes" id="UP000267096"/>
    </source>
</evidence>
<dbReference type="Proteomes" id="UP000267096">
    <property type="component" value="Unassembled WGS sequence"/>
</dbReference>
<dbReference type="InterPro" id="IPR036961">
    <property type="entry name" value="Kinesin_motor_dom_sf"/>
</dbReference>
<keyword evidence="8" id="KW-1185">Reference proteome</keyword>
<feature type="domain" description="Kinesin motor" evidence="6">
    <location>
        <begin position="1"/>
        <end position="126"/>
    </location>
</feature>
<dbReference type="InterPro" id="IPR027417">
    <property type="entry name" value="P-loop_NTPase"/>
</dbReference>
<comment type="similarity">
    <text evidence="5">Belongs to the TRAFAC class myosin-kinesin ATPase superfamily. Kinesin family.</text>
</comment>
<proteinExistence type="inferred from homology"/>
<accession>A0A0M3KDF5</accession>
<protein>
    <submittedName>
        <fullName evidence="9">Kinesin-like protein vab-8 (inferred by orthology to a C. elegans protein)</fullName>
    </submittedName>
</protein>
<keyword evidence="2" id="KW-0547">Nucleotide-binding</keyword>
<evidence type="ECO:0000256" key="4">
    <source>
        <dbReference type="ARBA" id="ARBA00023212"/>
    </source>
</evidence>
<dbReference type="PANTHER" id="PTHR21608">
    <property type="entry name" value="KINESIN-LIKE PROTEIN CG14535"/>
    <property type="match status" value="1"/>
</dbReference>
<dbReference type="AlphaFoldDB" id="A0A0M3KDF5"/>
<sequence>MRISDEVIGKEQDGFQIFILAYKTDSSQVIGGRSRLCLIDLGLGERSSKGDMQTLTMPVITNLLVALFQGQRHLPSRQSALCMLLKDSLGNVRSKNSVLFASLSDRISETENIVQMMSKIQRAARPRKSNRHTVSIPVALYFDDYCEVIMTVAHVKIQFALIIVLPLKRFAEERFTVFEG</sequence>
<reference evidence="9" key="1">
    <citation type="submission" date="2017-02" db="UniProtKB">
        <authorList>
            <consortium name="WormBaseParasite"/>
        </authorList>
    </citation>
    <scope>IDENTIFICATION</scope>
</reference>
<gene>
    <name evidence="7" type="ORF">ASIM_LOCUS18403</name>
</gene>
<organism evidence="9">
    <name type="scientific">Anisakis simplex</name>
    <name type="common">Herring worm</name>
    <dbReference type="NCBI Taxonomy" id="6269"/>
    <lineage>
        <taxon>Eukaryota</taxon>
        <taxon>Metazoa</taxon>
        <taxon>Ecdysozoa</taxon>
        <taxon>Nematoda</taxon>
        <taxon>Chromadorea</taxon>
        <taxon>Rhabditida</taxon>
        <taxon>Spirurina</taxon>
        <taxon>Ascaridomorpha</taxon>
        <taxon>Ascaridoidea</taxon>
        <taxon>Anisakidae</taxon>
        <taxon>Anisakis</taxon>
        <taxon>Anisakis simplex complex</taxon>
    </lineage>
</organism>
<dbReference type="PROSITE" id="PS50067">
    <property type="entry name" value="KINESIN_MOTOR_2"/>
    <property type="match status" value="1"/>
</dbReference>
<keyword evidence="4" id="KW-0963">Cytoplasm</keyword>
<dbReference type="EMBL" id="UYRR01035462">
    <property type="protein sequence ID" value="VDK64676.1"/>
    <property type="molecule type" value="Genomic_DNA"/>
</dbReference>
<evidence type="ECO:0000256" key="3">
    <source>
        <dbReference type="ARBA" id="ARBA00022840"/>
    </source>
</evidence>
<dbReference type="GO" id="GO:0005524">
    <property type="term" value="F:ATP binding"/>
    <property type="evidence" value="ECO:0007669"/>
    <property type="project" value="UniProtKB-KW"/>
</dbReference>
<evidence type="ECO:0000256" key="5">
    <source>
        <dbReference type="PROSITE-ProRule" id="PRU00283"/>
    </source>
</evidence>
<evidence type="ECO:0000256" key="1">
    <source>
        <dbReference type="ARBA" id="ARBA00004245"/>
    </source>
</evidence>
<dbReference type="SUPFAM" id="SSF52540">
    <property type="entry name" value="P-loop containing nucleoside triphosphate hydrolases"/>
    <property type="match status" value="1"/>
</dbReference>
<evidence type="ECO:0000259" key="6">
    <source>
        <dbReference type="PROSITE" id="PS50067"/>
    </source>
</evidence>
<dbReference type="PANTHER" id="PTHR21608:SF7">
    <property type="entry name" value="KINESIN-LIKE PROTEIN CG14535"/>
    <property type="match status" value="1"/>
</dbReference>
<dbReference type="WBParaSite" id="ASIM_0001900801-mRNA-1">
    <property type="protein sequence ID" value="ASIM_0001900801-mRNA-1"/>
    <property type="gene ID" value="ASIM_0001900801"/>
</dbReference>
<dbReference type="GO" id="GO:0003777">
    <property type="term" value="F:microtubule motor activity"/>
    <property type="evidence" value="ECO:0007669"/>
    <property type="project" value="InterPro"/>
</dbReference>
<reference evidence="7 8" key="2">
    <citation type="submission" date="2018-11" db="EMBL/GenBank/DDBJ databases">
        <authorList>
            <consortium name="Pathogen Informatics"/>
        </authorList>
    </citation>
    <scope>NUCLEOTIDE SEQUENCE [LARGE SCALE GENOMIC DNA]</scope>
</reference>
<keyword evidence="3" id="KW-0067">ATP-binding</keyword>
<dbReference type="GO" id="GO:0005856">
    <property type="term" value="C:cytoskeleton"/>
    <property type="evidence" value="ECO:0007669"/>
    <property type="project" value="UniProtKB-SubCell"/>
</dbReference>
<comment type="caution">
    <text evidence="5">Lacks conserved residue(s) required for the propagation of feature annotation.</text>
</comment>
<keyword evidence="4" id="KW-0206">Cytoskeleton</keyword>
<dbReference type="InterPro" id="IPR001752">
    <property type="entry name" value="Kinesin_motor_dom"/>
</dbReference>
<dbReference type="GO" id="GO:0008017">
    <property type="term" value="F:microtubule binding"/>
    <property type="evidence" value="ECO:0007669"/>
    <property type="project" value="InterPro"/>
</dbReference>
<name>A0A0M3KDF5_ANISI</name>
<evidence type="ECO:0000256" key="2">
    <source>
        <dbReference type="ARBA" id="ARBA00022741"/>
    </source>
</evidence>
<comment type="subcellular location">
    <subcellularLocation>
        <location evidence="1">Cytoplasm</location>
        <location evidence="1">Cytoskeleton</location>
    </subcellularLocation>
</comment>
<dbReference type="OrthoDB" id="8862460at2759"/>
<dbReference type="Gene3D" id="3.40.850.10">
    <property type="entry name" value="Kinesin motor domain"/>
    <property type="match status" value="1"/>
</dbReference>
<evidence type="ECO:0000313" key="9">
    <source>
        <dbReference type="WBParaSite" id="ASIM_0001900801-mRNA-1"/>
    </source>
</evidence>
<dbReference type="InterPro" id="IPR027640">
    <property type="entry name" value="Kinesin-like_fam"/>
</dbReference>